<dbReference type="EMBL" id="JAAXOX010000009">
    <property type="protein sequence ID" value="NKY23870.1"/>
    <property type="molecule type" value="Genomic_DNA"/>
</dbReference>
<feature type="transmembrane region" description="Helical" evidence="1">
    <location>
        <begin position="275"/>
        <end position="294"/>
    </location>
</feature>
<keyword evidence="3" id="KW-1185">Reference proteome</keyword>
<keyword evidence="1" id="KW-0812">Transmembrane</keyword>
<comment type="caution">
    <text evidence="2">The sequence shown here is derived from an EMBL/GenBank/DDBJ whole genome shotgun (WGS) entry which is preliminary data.</text>
</comment>
<feature type="transmembrane region" description="Helical" evidence="1">
    <location>
        <begin position="398"/>
        <end position="421"/>
    </location>
</feature>
<dbReference type="Gene3D" id="1.20.1250.20">
    <property type="entry name" value="MFS general substrate transporter like domains"/>
    <property type="match status" value="2"/>
</dbReference>
<feature type="transmembrane region" description="Helical" evidence="1">
    <location>
        <begin position="217"/>
        <end position="237"/>
    </location>
</feature>
<dbReference type="InterPro" id="IPR036259">
    <property type="entry name" value="MFS_trans_sf"/>
</dbReference>
<reference evidence="2 3" key="1">
    <citation type="submission" date="2020-04" db="EMBL/GenBank/DDBJ databases">
        <title>MicrobeNet Type strains.</title>
        <authorList>
            <person name="Nicholson A.C."/>
        </authorList>
    </citation>
    <scope>NUCLEOTIDE SEQUENCE [LARGE SCALE GENOMIC DNA]</scope>
    <source>
        <strain evidence="2 3">ATCC BAA-788</strain>
    </source>
</reference>
<feature type="transmembrane region" description="Helical" evidence="1">
    <location>
        <begin position="128"/>
        <end position="146"/>
    </location>
</feature>
<feature type="transmembrane region" description="Helical" evidence="1">
    <location>
        <begin position="59"/>
        <end position="77"/>
    </location>
</feature>
<keyword evidence="1" id="KW-0472">Membrane</keyword>
<organism evidence="2 3">
    <name type="scientific">Cellulomonas denverensis</name>
    <dbReference type="NCBI Taxonomy" id="264297"/>
    <lineage>
        <taxon>Bacteria</taxon>
        <taxon>Bacillati</taxon>
        <taxon>Actinomycetota</taxon>
        <taxon>Actinomycetes</taxon>
        <taxon>Micrococcales</taxon>
        <taxon>Cellulomonadaceae</taxon>
        <taxon>Cellulomonas</taxon>
    </lineage>
</organism>
<evidence type="ECO:0000313" key="3">
    <source>
        <dbReference type="Proteomes" id="UP000581206"/>
    </source>
</evidence>
<dbReference type="InterPro" id="IPR011701">
    <property type="entry name" value="MFS"/>
</dbReference>
<feature type="transmembrane region" description="Helical" evidence="1">
    <location>
        <begin position="152"/>
        <end position="176"/>
    </location>
</feature>
<proteinExistence type="predicted"/>
<dbReference type="PANTHER" id="PTHR23542:SF1">
    <property type="entry name" value="MAJOR FACILITATOR SUPERFAMILY (MFS) PROFILE DOMAIN-CONTAINING PROTEIN"/>
    <property type="match status" value="1"/>
</dbReference>
<feature type="transmembrane region" description="Helical" evidence="1">
    <location>
        <begin position="339"/>
        <end position="358"/>
    </location>
</feature>
<dbReference type="GO" id="GO:0022857">
    <property type="term" value="F:transmembrane transporter activity"/>
    <property type="evidence" value="ECO:0007669"/>
    <property type="project" value="InterPro"/>
</dbReference>
<feature type="transmembrane region" description="Helical" evidence="1">
    <location>
        <begin position="314"/>
        <end position="332"/>
    </location>
</feature>
<feature type="transmembrane region" description="Helical" evidence="1">
    <location>
        <begin position="427"/>
        <end position="451"/>
    </location>
</feature>
<protein>
    <submittedName>
        <fullName evidence="2">MFS transporter</fullName>
    </submittedName>
</protein>
<name>A0A7X6KXN9_9CELL</name>
<feature type="transmembrane region" description="Helical" evidence="1">
    <location>
        <begin position="188"/>
        <end position="211"/>
    </location>
</feature>
<evidence type="ECO:0000256" key="1">
    <source>
        <dbReference type="SAM" id="Phobius"/>
    </source>
</evidence>
<dbReference type="Proteomes" id="UP000581206">
    <property type="component" value="Unassembled WGS sequence"/>
</dbReference>
<feature type="transmembrane region" description="Helical" evidence="1">
    <location>
        <begin position="364"/>
        <end position="386"/>
    </location>
</feature>
<dbReference type="Pfam" id="PF07690">
    <property type="entry name" value="MFS_1"/>
    <property type="match status" value="1"/>
</dbReference>
<dbReference type="AlphaFoldDB" id="A0A7X6KXN9"/>
<gene>
    <name evidence="2" type="ORF">HGA03_14460</name>
</gene>
<keyword evidence="1" id="KW-1133">Transmembrane helix</keyword>
<accession>A0A7X6KXN9</accession>
<evidence type="ECO:0000313" key="2">
    <source>
        <dbReference type="EMBL" id="NKY23870.1"/>
    </source>
</evidence>
<dbReference type="SUPFAM" id="SSF103473">
    <property type="entry name" value="MFS general substrate transporter"/>
    <property type="match status" value="2"/>
</dbReference>
<sequence>MIRNRRCGRAAGAGDWWSSRDARGPSGSSAPAVVTYASLRGAVEQGEWVLVSLGSYGRVLRLPGVLPLTLIAFVARIPHAMTGVTLTLHVVLTLDRGYAQAGVVAAAMTVGMAIGAPWRGRRVDRIGLRRALIPSVLVSSVIWLVAPRLDYVWLIVAAAVAGAFLVPVFSVVRQSLSVLVPAEQQRTAFAFDSVCTEVTFMVGPVLAAFLATSLSTAVALTVVGASTVLAGVALFWANPPTTSVQRDARHGGPTTVAQAGAPVVTAEPAVTGRTWLSPGLLIVLASASSVAVLLNGTDVSIVAALEDWGRPGSVGWVVALWCLGSAVGGLVYGASPLDLHPLTLVGLFGLFTLPAAFAQTPTQLAVAIVISGLPCAAALSSINASLVRMVPEHRRGEVMGWSGTANTLGGAIGAPVCGAVIDALGAQAGFGFAAGAGVVLAGIGLLAMRVLRLRRGTVS</sequence>
<dbReference type="PANTHER" id="PTHR23542">
    <property type="match status" value="1"/>
</dbReference>
<feature type="transmembrane region" description="Helical" evidence="1">
    <location>
        <begin position="97"/>
        <end position="116"/>
    </location>
</feature>